<dbReference type="OrthoDB" id="9786516at2"/>
<dbReference type="RefSeq" id="WP_107324429.1">
    <property type="nucleotide sequence ID" value="NZ_PZKF01000010.1"/>
</dbReference>
<dbReference type="NCBIfam" id="TIGR01554">
    <property type="entry name" value="major_cap_HK97"/>
    <property type="match status" value="1"/>
</dbReference>
<evidence type="ECO:0000313" key="4">
    <source>
        <dbReference type="Proteomes" id="UP000241899"/>
    </source>
</evidence>
<feature type="domain" description="Phage capsid-like C-terminal" evidence="2">
    <location>
        <begin position="74"/>
        <end position="364"/>
    </location>
</feature>
<dbReference type="Proteomes" id="UP000241899">
    <property type="component" value="Unassembled WGS sequence"/>
</dbReference>
<keyword evidence="4" id="KW-1185">Reference proteome</keyword>
<accession>A0A2T4JJI0</accession>
<dbReference type="EMBL" id="PZKF01000010">
    <property type="protein sequence ID" value="PTE18071.1"/>
    <property type="molecule type" value="Genomic_DNA"/>
</dbReference>
<comment type="caution">
    <text evidence="3">The sequence shown here is derived from an EMBL/GenBank/DDBJ whole genome shotgun (WGS) entry which is preliminary data.</text>
</comment>
<dbReference type="Gene3D" id="3.30.2400.10">
    <property type="entry name" value="Major capsid protein gp5"/>
    <property type="match status" value="1"/>
</dbReference>
<evidence type="ECO:0000313" key="3">
    <source>
        <dbReference type="EMBL" id="PTE18071.1"/>
    </source>
</evidence>
<evidence type="ECO:0000256" key="1">
    <source>
        <dbReference type="ARBA" id="ARBA00004328"/>
    </source>
</evidence>
<dbReference type="Pfam" id="PF05065">
    <property type="entry name" value="Phage_capsid"/>
    <property type="match status" value="1"/>
</dbReference>
<reference evidence="3 4" key="1">
    <citation type="submission" date="2018-03" db="EMBL/GenBank/DDBJ databases">
        <title>Rhodobacter veldkampii.</title>
        <authorList>
            <person name="Meyer T.E."/>
            <person name="Miller S."/>
            <person name="Lodha T."/>
            <person name="Gandham S."/>
            <person name="Chintalapati S."/>
            <person name="Chintalapati V.R."/>
        </authorList>
    </citation>
    <scope>NUCLEOTIDE SEQUENCE [LARGE SCALE GENOMIC DNA]</scope>
    <source>
        <strain evidence="3 4">DSM 11550</strain>
    </source>
</reference>
<dbReference type="InterPro" id="IPR054612">
    <property type="entry name" value="Phage_capsid-like_C"/>
</dbReference>
<dbReference type="Gene3D" id="3.30.2320.10">
    <property type="entry name" value="hypothetical protein PF0899 domain"/>
    <property type="match status" value="1"/>
</dbReference>
<dbReference type="AlphaFoldDB" id="A0A2T4JJI0"/>
<gene>
    <name evidence="3" type="ORF">C5F46_05845</name>
</gene>
<comment type="subcellular location">
    <subcellularLocation>
        <location evidence="1">Virion</location>
    </subcellularLocation>
</comment>
<organism evidence="3 4">
    <name type="scientific">Phaeovulum veldkampii DSM 11550</name>
    <dbReference type="NCBI Taxonomy" id="1185920"/>
    <lineage>
        <taxon>Bacteria</taxon>
        <taxon>Pseudomonadati</taxon>
        <taxon>Pseudomonadota</taxon>
        <taxon>Alphaproteobacteria</taxon>
        <taxon>Rhodobacterales</taxon>
        <taxon>Paracoccaceae</taxon>
        <taxon>Phaeovulum</taxon>
    </lineage>
</organism>
<dbReference type="InterPro" id="IPR024455">
    <property type="entry name" value="Phage_capsid"/>
</dbReference>
<protein>
    <submittedName>
        <fullName evidence="3">Phage major capsid protein</fullName>
    </submittedName>
</protein>
<name>A0A2T4JJI0_9RHOB</name>
<sequence>MQTELKAAVETVEKLNETIQGRFNGLEREILAIKRSGRVTGDLGGELGAEAKAMGAYFRNGETKALSVTSDGQGVSVRSDWNDRIFALVRESSPMRAVASVIATSKNEIEVLVDREEPASDWIGETGVRAGTAASFMTRHKIAVSEHYALPSATLDMLDDSDFPVEQWLQGKIADRFARQEAAAFINGDGVGQPRGILDYDLVPDDEFAWGADPANYAIGAIYTGAAGALPAMPAGADPLADLVDALKAPYLPGASWMMTRAMRNRIRKLKDADGRFIYQASLDAAIPDRLMGYPVNLAEDMPALADGAVGALFGDFRQAYTIADRIGLAVIRDQLTQPGFVRWYVRRRVGGALTNPEAVKALVLGVKPAGE</sequence>
<dbReference type="SUPFAM" id="SSF56563">
    <property type="entry name" value="Major capsid protein gp5"/>
    <property type="match status" value="1"/>
</dbReference>
<evidence type="ECO:0000259" key="2">
    <source>
        <dbReference type="Pfam" id="PF05065"/>
    </source>
</evidence>
<proteinExistence type="predicted"/>